<protein>
    <submittedName>
        <fullName evidence="2">Uncharacterized protein</fullName>
    </submittedName>
</protein>
<accession>A0A844G686</accession>
<dbReference type="AlphaFoldDB" id="A0A844G686"/>
<evidence type="ECO:0000256" key="1">
    <source>
        <dbReference type="SAM" id="MobiDB-lite"/>
    </source>
</evidence>
<organism evidence="2 3">
    <name type="scientific">Victivallis lenta</name>
    <dbReference type="NCBI Taxonomy" id="2606640"/>
    <lineage>
        <taxon>Bacteria</taxon>
        <taxon>Pseudomonadati</taxon>
        <taxon>Lentisphaerota</taxon>
        <taxon>Lentisphaeria</taxon>
        <taxon>Victivallales</taxon>
        <taxon>Victivallaceae</taxon>
        <taxon>Victivallis</taxon>
    </lineage>
</organism>
<sequence length="93" mass="9857">MINVRFESGGNIACRTGMAGAGGLADLPPPEGEARQSGPAAELLPGLGARNGRNPHGCGSARISLVVAQKLRPYRLYGRLARISRMVNFRPRC</sequence>
<dbReference type="Proteomes" id="UP000435649">
    <property type="component" value="Unassembled WGS sequence"/>
</dbReference>
<keyword evidence="3" id="KW-1185">Reference proteome</keyword>
<comment type="caution">
    <text evidence="2">The sequence shown here is derived from an EMBL/GenBank/DDBJ whole genome shotgun (WGS) entry which is preliminary data.</text>
</comment>
<proteinExistence type="predicted"/>
<name>A0A844G686_9BACT</name>
<evidence type="ECO:0000313" key="2">
    <source>
        <dbReference type="EMBL" id="MST98663.1"/>
    </source>
</evidence>
<dbReference type="RefSeq" id="WP_154419569.1">
    <property type="nucleotide sequence ID" value="NZ_VUNS01000021.1"/>
</dbReference>
<dbReference type="EMBL" id="VUNS01000021">
    <property type="protein sequence ID" value="MST98663.1"/>
    <property type="molecule type" value="Genomic_DNA"/>
</dbReference>
<gene>
    <name evidence="2" type="ORF">FYJ85_16610</name>
</gene>
<reference evidence="2 3" key="1">
    <citation type="submission" date="2019-08" db="EMBL/GenBank/DDBJ databases">
        <title>In-depth cultivation of the pig gut microbiome towards novel bacterial diversity and tailored functional studies.</title>
        <authorList>
            <person name="Wylensek D."/>
            <person name="Hitch T.C.A."/>
            <person name="Clavel T."/>
        </authorList>
    </citation>
    <scope>NUCLEOTIDE SEQUENCE [LARGE SCALE GENOMIC DNA]</scope>
    <source>
        <strain evidence="2 3">BBE-744-WT-12</strain>
    </source>
</reference>
<evidence type="ECO:0000313" key="3">
    <source>
        <dbReference type="Proteomes" id="UP000435649"/>
    </source>
</evidence>
<feature type="region of interest" description="Disordered" evidence="1">
    <location>
        <begin position="23"/>
        <end position="55"/>
    </location>
</feature>